<dbReference type="InterPro" id="IPR016024">
    <property type="entry name" value="ARM-type_fold"/>
</dbReference>
<keyword evidence="10" id="KW-1185">Reference proteome</keyword>
<dbReference type="GO" id="GO:0006611">
    <property type="term" value="P:protein export from nucleus"/>
    <property type="evidence" value="ECO:0007669"/>
    <property type="project" value="InterPro"/>
</dbReference>
<protein>
    <recommendedName>
        <fullName evidence="8">Importin N-terminal domain-containing protein</fullName>
    </recommendedName>
</protein>
<gene>
    <name evidence="9" type="ORF">BN9_042840</name>
</gene>
<dbReference type="GO" id="GO:0031267">
    <property type="term" value="F:small GTPase binding"/>
    <property type="evidence" value="ECO:0007669"/>
    <property type="project" value="InterPro"/>
</dbReference>
<comment type="subcellular location">
    <subcellularLocation>
        <location evidence="2">Cytoplasm</location>
    </subcellularLocation>
    <subcellularLocation>
        <location evidence="1">Nucleus</location>
    </subcellularLocation>
</comment>
<proteinExistence type="inferred from homology"/>
<dbReference type="GO" id="GO:0005634">
    <property type="term" value="C:nucleus"/>
    <property type="evidence" value="ECO:0007669"/>
    <property type="project" value="UniProtKB-SubCell"/>
</dbReference>
<feature type="domain" description="Importin N-terminal" evidence="8">
    <location>
        <begin position="34"/>
        <end position="105"/>
    </location>
</feature>
<evidence type="ECO:0000256" key="3">
    <source>
        <dbReference type="ARBA" id="ARBA00009466"/>
    </source>
</evidence>
<evidence type="ECO:0000313" key="10">
    <source>
        <dbReference type="Proteomes" id="UP000053237"/>
    </source>
</evidence>
<evidence type="ECO:0000256" key="5">
    <source>
        <dbReference type="ARBA" id="ARBA00022490"/>
    </source>
</evidence>
<dbReference type="InParanoid" id="A0A024GAE7"/>
<evidence type="ECO:0000256" key="4">
    <source>
        <dbReference type="ARBA" id="ARBA00022448"/>
    </source>
</evidence>
<evidence type="ECO:0000313" key="9">
    <source>
        <dbReference type="EMBL" id="CCI43500.1"/>
    </source>
</evidence>
<dbReference type="OrthoDB" id="10261013at2759"/>
<evidence type="ECO:0000259" key="8">
    <source>
        <dbReference type="PROSITE" id="PS50166"/>
    </source>
</evidence>
<dbReference type="PROSITE" id="PS50166">
    <property type="entry name" value="IMPORTIN_B_NT"/>
    <property type="match status" value="1"/>
</dbReference>
<dbReference type="GO" id="GO:0005737">
    <property type="term" value="C:cytoplasm"/>
    <property type="evidence" value="ECO:0007669"/>
    <property type="project" value="UniProtKB-SubCell"/>
</dbReference>
<dbReference type="Proteomes" id="UP000053237">
    <property type="component" value="Unassembled WGS sequence"/>
</dbReference>
<sequence>MQSIGNDSDVIAHLENIVSDVMNPLTPFEQKTRLEQELIQWKQSATANVFPILVQILTTSSNEYLLWFAVTTIEELVARRWTSLRQISHEHKAQIRQFLWDFMLRCTKSTSTSFALRKVRKVLVDIARYEWQSVHHNTWPDFMLSIETLLRDPNLNYLLCGLHLVEVLVDEFGRDNALVFAQVKRHSQAQLKHAFPSLLSSLHFILNACIHNNLQNSHPIVQTIPFGSWDEQDQVAVVILQTIIHGCTWAPLSEQMDIEWFTLIFKVAVNYQTHMETPRGISTSTCASSVSALQALIEIAGKRFKPELLPQILNHVLVCICTLLQATLSAFKEITEMSGQVNKMTIDDEYWTKLCELVNSFLSQHIRRLQDPSTKHILPDFLGLVAQVTIKQRNIDGFLNCLRVWEVFVGYLEEAKQEEEASNEEVQRVFAAYEAGLVNVMLHIMERMNYASNYEQLMKLDDEEEDNEDDDNLTLKTSSLDAVFELSGDNDQRVDSNTPCSLQDLAQAANMVNMANDLETNRTQQSEDSENRTTTELSERKQFIVDCVALVQRIAAFPSCTQPILDHVLPRVEGACQLFLFQIHDKSLPTPQSETWIQERSSVRDLTTNCAVLASVCAQYTSRQDGLSHEQMYTAWKILQLFLALGEYAVEHRLHTRGDAYVELLCEALTCIRVCLSGCVDYFLRQQKIDPNAQTQAKQELCKLSERLLQIVLRTLDSTIVPSPHVIMHSALQVLAHLGYIVTYDDLRYVPTMVELEENIHRFSQSLPLSIQGDLYTAMSNSIIDSAISLKSNYPVAGMTTGGAALQQHWGQAYGSLVLPIREGIETAALILQQNEHRVFEHTIMLQIQRDCRLVCRLAASIETKPKLAKDAFFEAYESIFPALLSLLTTYFMAIRRSGDKAQDGLTTQRNVKHGLKVVNEIIRLYAQLLKSIRKEMQKDRVATIMQTFVSIFEDVQLGLILQQQGTAGVIAICGLLKLLTIVLAEPTTVFAAFVQNILDLCFGPLRQTIFFHAESESVILAYYVSLVEQLFLQHFRFFVVSGTTFDSEGRRDRVFVSDAAKTYFHSILGSLANILGSSFKVHDQTSPQSQQASSLSPRLCRQVLLTLHRIDEAHNLFRFKGFQEELRTEIMSTLLLVLLNGEMNLLRDELIRIFHRLAGADFGDFYQRFIPSVTKQILTPAQLEAISQQADPCLQWSGQVDLSTFSQELVDFVNDIRVLQAQEPI</sequence>
<dbReference type="InterPro" id="IPR040016">
    <property type="entry name" value="XPO6"/>
</dbReference>
<dbReference type="SUPFAM" id="SSF48371">
    <property type="entry name" value="ARM repeat"/>
    <property type="match status" value="1"/>
</dbReference>
<dbReference type="Gene3D" id="1.25.10.10">
    <property type="entry name" value="Leucine-rich Repeat Variant"/>
    <property type="match status" value="1"/>
</dbReference>
<keyword evidence="6" id="KW-0653">Protein transport</keyword>
<dbReference type="InterPro" id="IPR001494">
    <property type="entry name" value="Importin-beta_N"/>
</dbReference>
<evidence type="ECO:0000256" key="6">
    <source>
        <dbReference type="ARBA" id="ARBA00022927"/>
    </source>
</evidence>
<dbReference type="Pfam" id="PF03810">
    <property type="entry name" value="IBN_N"/>
    <property type="match status" value="1"/>
</dbReference>
<dbReference type="PANTHER" id="PTHR21452:SF4">
    <property type="entry name" value="EXPORTIN-6"/>
    <property type="match status" value="1"/>
</dbReference>
<dbReference type="AlphaFoldDB" id="A0A024GAE7"/>
<dbReference type="PANTHER" id="PTHR21452">
    <property type="entry name" value="EXPORTIN-6"/>
    <property type="match status" value="1"/>
</dbReference>
<keyword evidence="5" id="KW-0963">Cytoplasm</keyword>
<keyword evidence="4" id="KW-0813">Transport</keyword>
<evidence type="ECO:0000256" key="1">
    <source>
        <dbReference type="ARBA" id="ARBA00004123"/>
    </source>
</evidence>
<evidence type="ECO:0000256" key="2">
    <source>
        <dbReference type="ARBA" id="ARBA00004496"/>
    </source>
</evidence>
<name>A0A024GAE7_9STRA</name>
<comment type="caution">
    <text evidence="9">The sequence shown here is derived from an EMBL/GenBank/DDBJ whole genome shotgun (WGS) entry which is preliminary data.</text>
</comment>
<comment type="similarity">
    <text evidence="3">Belongs to the exportin family.</text>
</comment>
<evidence type="ECO:0000256" key="7">
    <source>
        <dbReference type="ARBA" id="ARBA00023242"/>
    </source>
</evidence>
<keyword evidence="7" id="KW-0539">Nucleus</keyword>
<dbReference type="InterPro" id="IPR011989">
    <property type="entry name" value="ARM-like"/>
</dbReference>
<accession>A0A024GAE7</accession>
<reference evidence="9 10" key="1">
    <citation type="submission" date="2012-05" db="EMBL/GenBank/DDBJ databases">
        <title>Recombination and specialization in a pathogen metapopulation.</title>
        <authorList>
            <person name="Gardiner A."/>
            <person name="Kemen E."/>
            <person name="Schultz-Larsen T."/>
            <person name="MacLean D."/>
            <person name="Van Oosterhout C."/>
            <person name="Jones J.D.G."/>
        </authorList>
    </citation>
    <scope>NUCLEOTIDE SEQUENCE [LARGE SCALE GENOMIC DNA]</scope>
    <source>
        <strain evidence="9 10">Ac Nc2</strain>
    </source>
</reference>
<dbReference type="STRING" id="65357.A0A024GAE7"/>
<organism evidence="9 10">
    <name type="scientific">Albugo candida</name>
    <dbReference type="NCBI Taxonomy" id="65357"/>
    <lineage>
        <taxon>Eukaryota</taxon>
        <taxon>Sar</taxon>
        <taxon>Stramenopiles</taxon>
        <taxon>Oomycota</taxon>
        <taxon>Peronosporomycetes</taxon>
        <taxon>Albuginales</taxon>
        <taxon>Albuginaceae</taxon>
        <taxon>Albugo</taxon>
    </lineage>
</organism>
<dbReference type="GO" id="GO:0005049">
    <property type="term" value="F:nuclear export signal receptor activity"/>
    <property type="evidence" value="ECO:0007669"/>
    <property type="project" value="InterPro"/>
</dbReference>
<dbReference type="EMBL" id="CAIX01000050">
    <property type="protein sequence ID" value="CCI43500.1"/>
    <property type="molecule type" value="Genomic_DNA"/>
</dbReference>